<comment type="caution">
    <text evidence="4">The sequence shown here is derived from an EMBL/GenBank/DDBJ whole genome shotgun (WGS) entry which is preliminary data.</text>
</comment>
<dbReference type="PROSITE" id="PS50110">
    <property type="entry name" value="RESPONSE_REGULATORY"/>
    <property type="match status" value="1"/>
</dbReference>
<accession>A0AAE3P259</accession>
<dbReference type="InterPro" id="IPR011006">
    <property type="entry name" value="CheY-like_superfamily"/>
</dbReference>
<dbReference type="SUPFAM" id="SSF52172">
    <property type="entry name" value="CheY-like"/>
    <property type="match status" value="1"/>
</dbReference>
<dbReference type="InterPro" id="IPR001789">
    <property type="entry name" value="Sig_transdc_resp-reg_receiver"/>
</dbReference>
<dbReference type="Proteomes" id="UP001221302">
    <property type="component" value="Unassembled WGS sequence"/>
</dbReference>
<dbReference type="Gene3D" id="3.40.50.2300">
    <property type="match status" value="1"/>
</dbReference>
<dbReference type="Pfam" id="PF00072">
    <property type="entry name" value="Response_reg"/>
    <property type="match status" value="1"/>
</dbReference>
<evidence type="ECO:0000259" key="3">
    <source>
        <dbReference type="PROSITE" id="PS50110"/>
    </source>
</evidence>
<keyword evidence="5" id="KW-1185">Reference proteome</keyword>
<dbReference type="EMBL" id="JARGDL010000023">
    <property type="protein sequence ID" value="MDF1612989.1"/>
    <property type="molecule type" value="Genomic_DNA"/>
</dbReference>
<evidence type="ECO:0000313" key="4">
    <source>
        <dbReference type="EMBL" id="MDF1612989.1"/>
    </source>
</evidence>
<gene>
    <name evidence="4" type="ORF">P0M35_12560</name>
</gene>
<protein>
    <submittedName>
        <fullName evidence="4">Response regulator</fullName>
    </submittedName>
</protein>
<evidence type="ECO:0000313" key="5">
    <source>
        <dbReference type="Proteomes" id="UP001221302"/>
    </source>
</evidence>
<dbReference type="SMART" id="SM00448">
    <property type="entry name" value="REC"/>
    <property type="match status" value="1"/>
</dbReference>
<sequence>MVKQIEGKPNLLIIEDDYDNQKFLYTFLKSYFNIDIGDSDEMFYEFLHKNNYDVIIMDISIKGKKNGLELIKELKSKNETKDIPVVCYTAHAFNTDRINALEAGSDIYISKPSDIYVLLKTLFTLINKKKNKISEDFTNTNFAVA</sequence>
<dbReference type="GO" id="GO:0000160">
    <property type="term" value="P:phosphorelay signal transduction system"/>
    <property type="evidence" value="ECO:0007669"/>
    <property type="project" value="InterPro"/>
</dbReference>
<dbReference type="PANTHER" id="PTHR44591:SF3">
    <property type="entry name" value="RESPONSE REGULATORY DOMAIN-CONTAINING PROTEIN"/>
    <property type="match status" value="1"/>
</dbReference>
<reference evidence="4" key="1">
    <citation type="submission" date="2023-03" db="EMBL/GenBank/DDBJ databases">
        <title>Stygiobacter electus gen. nov., sp. nov., facultatively anaerobic thermotolerant bacterium of the class Ignavibacteria from a well of Yessentuki mineral water deposit.</title>
        <authorList>
            <person name="Podosokorskaya O.A."/>
            <person name="Elcheninov A.G."/>
            <person name="Petrova N.F."/>
            <person name="Zavarzina D.G."/>
            <person name="Kublanov I.V."/>
            <person name="Merkel A.Y."/>
        </authorList>
    </citation>
    <scope>NUCLEOTIDE SEQUENCE</scope>
    <source>
        <strain evidence="4">09-Me</strain>
    </source>
</reference>
<proteinExistence type="predicted"/>
<organism evidence="4 5">
    <name type="scientific">Stygiobacter electus</name>
    <dbReference type="NCBI Taxonomy" id="3032292"/>
    <lineage>
        <taxon>Bacteria</taxon>
        <taxon>Pseudomonadati</taxon>
        <taxon>Ignavibacteriota</taxon>
        <taxon>Ignavibacteria</taxon>
        <taxon>Ignavibacteriales</taxon>
        <taxon>Melioribacteraceae</taxon>
        <taxon>Stygiobacter</taxon>
    </lineage>
</organism>
<evidence type="ECO:0000256" key="2">
    <source>
        <dbReference type="PROSITE-ProRule" id="PRU00169"/>
    </source>
</evidence>
<dbReference type="InterPro" id="IPR050595">
    <property type="entry name" value="Bact_response_regulator"/>
</dbReference>
<dbReference type="AlphaFoldDB" id="A0AAE3P259"/>
<dbReference type="RefSeq" id="WP_321536760.1">
    <property type="nucleotide sequence ID" value="NZ_JARGDL010000023.1"/>
</dbReference>
<keyword evidence="1 2" id="KW-0597">Phosphoprotein</keyword>
<feature type="modified residue" description="4-aspartylphosphate" evidence="2">
    <location>
        <position position="58"/>
    </location>
</feature>
<feature type="domain" description="Response regulatory" evidence="3">
    <location>
        <begin position="10"/>
        <end position="126"/>
    </location>
</feature>
<dbReference type="PANTHER" id="PTHR44591">
    <property type="entry name" value="STRESS RESPONSE REGULATOR PROTEIN 1"/>
    <property type="match status" value="1"/>
</dbReference>
<evidence type="ECO:0000256" key="1">
    <source>
        <dbReference type="ARBA" id="ARBA00022553"/>
    </source>
</evidence>
<name>A0AAE3P259_9BACT</name>